<sequence>MEARGISPLKSITLIADVIPQGNGLLMTVAAPETEVKRCIRREIGPSRNAVSDSTRTSERCRLQAGAVNNGAGPVEEPAGARKKLSPQSAPYKEAGSTMSTDIFLFSFYMYIQ</sequence>
<accession>A0A4C1Y927</accession>
<gene>
    <name evidence="2" type="ORF">EVAR_80164_1</name>
</gene>
<comment type="caution">
    <text evidence="2">The sequence shown here is derived from an EMBL/GenBank/DDBJ whole genome shotgun (WGS) entry which is preliminary data.</text>
</comment>
<keyword evidence="3" id="KW-1185">Reference proteome</keyword>
<protein>
    <submittedName>
        <fullName evidence="2">Uncharacterized protein</fullName>
    </submittedName>
</protein>
<evidence type="ECO:0000313" key="2">
    <source>
        <dbReference type="EMBL" id="GBP71833.1"/>
    </source>
</evidence>
<organism evidence="2 3">
    <name type="scientific">Eumeta variegata</name>
    <name type="common">Bagworm moth</name>
    <name type="synonym">Eumeta japonica</name>
    <dbReference type="NCBI Taxonomy" id="151549"/>
    <lineage>
        <taxon>Eukaryota</taxon>
        <taxon>Metazoa</taxon>
        <taxon>Ecdysozoa</taxon>
        <taxon>Arthropoda</taxon>
        <taxon>Hexapoda</taxon>
        <taxon>Insecta</taxon>
        <taxon>Pterygota</taxon>
        <taxon>Neoptera</taxon>
        <taxon>Endopterygota</taxon>
        <taxon>Lepidoptera</taxon>
        <taxon>Glossata</taxon>
        <taxon>Ditrysia</taxon>
        <taxon>Tineoidea</taxon>
        <taxon>Psychidae</taxon>
        <taxon>Oiketicinae</taxon>
        <taxon>Eumeta</taxon>
    </lineage>
</organism>
<name>A0A4C1Y927_EUMVA</name>
<proteinExistence type="predicted"/>
<dbReference type="Proteomes" id="UP000299102">
    <property type="component" value="Unassembled WGS sequence"/>
</dbReference>
<evidence type="ECO:0000256" key="1">
    <source>
        <dbReference type="SAM" id="MobiDB-lite"/>
    </source>
</evidence>
<dbReference type="EMBL" id="BGZK01001123">
    <property type="protein sequence ID" value="GBP71833.1"/>
    <property type="molecule type" value="Genomic_DNA"/>
</dbReference>
<dbReference type="AlphaFoldDB" id="A0A4C1Y927"/>
<reference evidence="2 3" key="1">
    <citation type="journal article" date="2019" name="Commun. Biol.">
        <title>The bagworm genome reveals a unique fibroin gene that provides high tensile strength.</title>
        <authorList>
            <person name="Kono N."/>
            <person name="Nakamura H."/>
            <person name="Ohtoshi R."/>
            <person name="Tomita M."/>
            <person name="Numata K."/>
            <person name="Arakawa K."/>
        </authorList>
    </citation>
    <scope>NUCLEOTIDE SEQUENCE [LARGE SCALE GENOMIC DNA]</scope>
</reference>
<evidence type="ECO:0000313" key="3">
    <source>
        <dbReference type="Proteomes" id="UP000299102"/>
    </source>
</evidence>
<feature type="region of interest" description="Disordered" evidence="1">
    <location>
        <begin position="67"/>
        <end position="95"/>
    </location>
</feature>